<sequence length="141" mass="16203">MFRAYGTAPAETPGADLYSWTTPIFNKVHGYDGMRCRCALAASRKSAKVRKINRHIYILRAFDVREEQARKNYATYIHHGTVISVVTDQLSEPIVYVSLNCAIVWYYSYSNLSFGYIYLKLLEFCDFSTIFLPDSTTIDTK</sequence>
<evidence type="ECO:0000313" key="2">
    <source>
        <dbReference type="Proteomes" id="UP000078540"/>
    </source>
</evidence>
<dbReference type="Proteomes" id="UP000078540">
    <property type="component" value="Unassembled WGS sequence"/>
</dbReference>
<reference evidence="1 2" key="1">
    <citation type="submission" date="2015-09" db="EMBL/GenBank/DDBJ databases">
        <title>Atta colombica WGS genome.</title>
        <authorList>
            <person name="Nygaard S."/>
            <person name="Hu H."/>
            <person name="Boomsma J."/>
            <person name="Zhang G."/>
        </authorList>
    </citation>
    <scope>NUCLEOTIDE SEQUENCE [LARGE SCALE GENOMIC DNA]</scope>
    <source>
        <strain evidence="1">Treedump-2</strain>
        <tissue evidence="1">Whole body</tissue>
    </source>
</reference>
<dbReference type="EMBL" id="KQ976598">
    <property type="protein sequence ID" value="KYM79548.1"/>
    <property type="molecule type" value="Genomic_DNA"/>
</dbReference>
<name>A0A195B4X0_9HYME</name>
<protein>
    <submittedName>
        <fullName evidence="1">Uncharacterized protein</fullName>
    </submittedName>
</protein>
<gene>
    <name evidence="1" type="ORF">ALC53_09987</name>
</gene>
<accession>A0A195B4X0</accession>
<organism evidence="1 2">
    <name type="scientific">Atta colombica</name>
    <dbReference type="NCBI Taxonomy" id="520822"/>
    <lineage>
        <taxon>Eukaryota</taxon>
        <taxon>Metazoa</taxon>
        <taxon>Ecdysozoa</taxon>
        <taxon>Arthropoda</taxon>
        <taxon>Hexapoda</taxon>
        <taxon>Insecta</taxon>
        <taxon>Pterygota</taxon>
        <taxon>Neoptera</taxon>
        <taxon>Endopterygota</taxon>
        <taxon>Hymenoptera</taxon>
        <taxon>Apocrita</taxon>
        <taxon>Aculeata</taxon>
        <taxon>Formicoidea</taxon>
        <taxon>Formicidae</taxon>
        <taxon>Myrmicinae</taxon>
        <taxon>Atta</taxon>
    </lineage>
</organism>
<dbReference type="AlphaFoldDB" id="A0A195B4X0"/>
<evidence type="ECO:0000313" key="1">
    <source>
        <dbReference type="EMBL" id="KYM79548.1"/>
    </source>
</evidence>
<keyword evidence="2" id="KW-1185">Reference proteome</keyword>
<proteinExistence type="predicted"/>